<protein>
    <submittedName>
        <fullName evidence="1">Uncharacterized protein</fullName>
    </submittedName>
</protein>
<evidence type="ECO:0000313" key="2">
    <source>
        <dbReference type="Proteomes" id="UP000250043"/>
    </source>
</evidence>
<dbReference type="Proteomes" id="UP000250043">
    <property type="component" value="Unassembled WGS sequence"/>
</dbReference>
<dbReference type="AlphaFoldDB" id="A0A8E2DLM1"/>
<dbReference type="EMBL" id="KV722381">
    <property type="protein sequence ID" value="OCH91707.1"/>
    <property type="molecule type" value="Genomic_DNA"/>
</dbReference>
<sequence length="185" mass="20305">MERAYDWVREGFARGTRVDDVSLAEDSERASMRFLAHIGGCCSAQLRTRGFGVSEYSTWTQRCDLGRCSPYLTCPGAHRTGAALARDAEQARLAPPGPPLPTMDCHCPARPTPTTSGLFSPVRSRLSCRIACAWVLYCVCCSRERETSDPCGEAWESCAQQANRLMAVCHRLGKESARVRRGDAG</sequence>
<reference evidence="1 2" key="1">
    <citation type="submission" date="2016-07" db="EMBL/GenBank/DDBJ databases">
        <title>Draft genome of the white-rot fungus Obba rivulosa 3A-2.</title>
        <authorList>
            <consortium name="DOE Joint Genome Institute"/>
            <person name="Miettinen O."/>
            <person name="Riley R."/>
            <person name="Acob R."/>
            <person name="Barry K."/>
            <person name="Cullen D."/>
            <person name="De Vries R."/>
            <person name="Hainaut M."/>
            <person name="Hatakka A."/>
            <person name="Henrissat B."/>
            <person name="Hilden K."/>
            <person name="Kuo R."/>
            <person name="Labutti K."/>
            <person name="Lipzen A."/>
            <person name="Makela M.R."/>
            <person name="Sandor L."/>
            <person name="Spatafora J.W."/>
            <person name="Grigoriev I.V."/>
            <person name="Hibbett D.S."/>
        </authorList>
    </citation>
    <scope>NUCLEOTIDE SEQUENCE [LARGE SCALE GENOMIC DNA]</scope>
    <source>
        <strain evidence="1 2">3A-2</strain>
    </source>
</reference>
<organism evidence="1 2">
    <name type="scientific">Obba rivulosa</name>
    <dbReference type="NCBI Taxonomy" id="1052685"/>
    <lineage>
        <taxon>Eukaryota</taxon>
        <taxon>Fungi</taxon>
        <taxon>Dikarya</taxon>
        <taxon>Basidiomycota</taxon>
        <taxon>Agaricomycotina</taxon>
        <taxon>Agaricomycetes</taxon>
        <taxon>Polyporales</taxon>
        <taxon>Gelatoporiaceae</taxon>
        <taxon>Obba</taxon>
    </lineage>
</organism>
<accession>A0A8E2DLM1</accession>
<gene>
    <name evidence="1" type="ORF">OBBRIDRAFT_514385</name>
</gene>
<evidence type="ECO:0000313" key="1">
    <source>
        <dbReference type="EMBL" id="OCH91707.1"/>
    </source>
</evidence>
<proteinExistence type="predicted"/>
<name>A0A8E2DLM1_9APHY</name>
<keyword evidence="2" id="KW-1185">Reference proteome</keyword>